<keyword evidence="2" id="KW-1185">Reference proteome</keyword>
<evidence type="ECO:0000313" key="2">
    <source>
        <dbReference type="Proteomes" id="UP000435138"/>
    </source>
</evidence>
<protein>
    <recommendedName>
        <fullName evidence="3">Lipoprotein</fullName>
    </recommendedName>
</protein>
<sequence length="105" mass="10688">MKRIAILCVAALSLASCQTSPEDTAALIKRTCSVAQDTSDALQPWIDAGVIKGKDAANVSTARAALFSEPTGLCVGQPTGTLAGALVKISSFGLTLAVALRNAKD</sequence>
<comment type="caution">
    <text evidence="1">The sequence shown here is derived from an EMBL/GenBank/DDBJ whole genome shotgun (WGS) entry which is preliminary data.</text>
</comment>
<dbReference type="PROSITE" id="PS51257">
    <property type="entry name" value="PROKAR_LIPOPROTEIN"/>
    <property type="match status" value="1"/>
</dbReference>
<accession>A0A6A8AHB4</accession>
<evidence type="ECO:0008006" key="3">
    <source>
        <dbReference type="Google" id="ProtNLM"/>
    </source>
</evidence>
<dbReference type="EMBL" id="WIXI01000047">
    <property type="protein sequence ID" value="MQY48181.1"/>
    <property type="molecule type" value="Genomic_DNA"/>
</dbReference>
<dbReference type="AlphaFoldDB" id="A0A6A8AHB4"/>
<dbReference type="Proteomes" id="UP000435138">
    <property type="component" value="Unassembled WGS sequence"/>
</dbReference>
<organism evidence="1 2">
    <name type="scientific">Endobacterium cereale</name>
    <dbReference type="NCBI Taxonomy" id="2663029"/>
    <lineage>
        <taxon>Bacteria</taxon>
        <taxon>Pseudomonadati</taxon>
        <taxon>Pseudomonadota</taxon>
        <taxon>Alphaproteobacteria</taxon>
        <taxon>Hyphomicrobiales</taxon>
        <taxon>Rhizobiaceae</taxon>
        <taxon>Endobacterium</taxon>
    </lineage>
</organism>
<dbReference type="RefSeq" id="WP_153356109.1">
    <property type="nucleotide sequence ID" value="NZ_WIXI01000047.1"/>
</dbReference>
<proteinExistence type="predicted"/>
<reference evidence="1 2" key="1">
    <citation type="submission" date="2019-11" db="EMBL/GenBank/DDBJ databases">
        <title>Genome analysis of Rhizobacterium cereale a novel genus and species isolated from maize roots in North Spain.</title>
        <authorList>
            <person name="Menendez E."/>
            <person name="Flores-Felix J.D."/>
            <person name="Ramirez-Bahena M.-H."/>
            <person name="Igual J.M."/>
            <person name="Garcia-Fraile P."/>
            <person name="Peix A."/>
            <person name="Velazquez E."/>
        </authorList>
    </citation>
    <scope>NUCLEOTIDE SEQUENCE [LARGE SCALE GENOMIC DNA]</scope>
    <source>
        <strain evidence="1 2">RZME27</strain>
    </source>
</reference>
<name>A0A6A8AHB4_9HYPH</name>
<evidence type="ECO:0000313" key="1">
    <source>
        <dbReference type="EMBL" id="MQY48181.1"/>
    </source>
</evidence>
<gene>
    <name evidence="1" type="ORF">GAO09_19280</name>
</gene>